<dbReference type="InterPro" id="IPR009057">
    <property type="entry name" value="Homeodomain-like_sf"/>
</dbReference>
<dbReference type="SUPFAM" id="SSF46689">
    <property type="entry name" value="Homeodomain-like"/>
    <property type="match status" value="2"/>
</dbReference>
<evidence type="ECO:0000313" key="5">
    <source>
        <dbReference type="EMBL" id="MBA5608228.1"/>
    </source>
</evidence>
<dbReference type="PROSITE" id="PS01124">
    <property type="entry name" value="HTH_ARAC_FAMILY_2"/>
    <property type="match status" value="1"/>
</dbReference>
<accession>A0A7W2ELS8</accession>
<comment type="caution">
    <text evidence="5">The sequence shown here is derived from an EMBL/GenBank/DDBJ whole genome shotgun (WGS) entry which is preliminary data.</text>
</comment>
<evidence type="ECO:0000313" key="6">
    <source>
        <dbReference type="Proteomes" id="UP000566711"/>
    </source>
</evidence>
<evidence type="ECO:0000256" key="3">
    <source>
        <dbReference type="ARBA" id="ARBA00023163"/>
    </source>
</evidence>
<dbReference type="InterPro" id="IPR018060">
    <property type="entry name" value="HTH_AraC"/>
</dbReference>
<dbReference type="GO" id="GO:0003700">
    <property type="term" value="F:DNA-binding transcription factor activity"/>
    <property type="evidence" value="ECO:0007669"/>
    <property type="project" value="InterPro"/>
</dbReference>
<organism evidence="5 6">
    <name type="scientific">Rugamonas fusca</name>
    <dbReference type="NCBI Taxonomy" id="2758568"/>
    <lineage>
        <taxon>Bacteria</taxon>
        <taxon>Pseudomonadati</taxon>
        <taxon>Pseudomonadota</taxon>
        <taxon>Betaproteobacteria</taxon>
        <taxon>Burkholderiales</taxon>
        <taxon>Oxalobacteraceae</taxon>
        <taxon>Telluria group</taxon>
        <taxon>Rugamonas</taxon>
    </lineage>
</organism>
<dbReference type="Proteomes" id="UP000566711">
    <property type="component" value="Unassembled WGS sequence"/>
</dbReference>
<dbReference type="Pfam" id="PF12833">
    <property type="entry name" value="HTH_18"/>
    <property type="match status" value="1"/>
</dbReference>
<name>A0A7W2ELS8_9BURK</name>
<dbReference type="InterPro" id="IPR050204">
    <property type="entry name" value="AraC_XylS_family_regulators"/>
</dbReference>
<dbReference type="PANTHER" id="PTHR46796">
    <property type="entry name" value="HTH-TYPE TRANSCRIPTIONAL ACTIVATOR RHAS-RELATED"/>
    <property type="match status" value="1"/>
</dbReference>
<dbReference type="InterPro" id="IPR037923">
    <property type="entry name" value="HTH-like"/>
</dbReference>
<keyword evidence="2" id="KW-0238">DNA-binding</keyword>
<dbReference type="Gene3D" id="1.10.10.60">
    <property type="entry name" value="Homeodomain-like"/>
    <property type="match status" value="2"/>
</dbReference>
<dbReference type="InterPro" id="IPR032783">
    <property type="entry name" value="AraC_lig"/>
</dbReference>
<dbReference type="PANTHER" id="PTHR46796:SF7">
    <property type="entry name" value="ARAC FAMILY TRANSCRIPTIONAL REGULATOR"/>
    <property type="match status" value="1"/>
</dbReference>
<evidence type="ECO:0000259" key="4">
    <source>
        <dbReference type="PROSITE" id="PS01124"/>
    </source>
</evidence>
<reference evidence="5 6" key="1">
    <citation type="submission" date="2020-07" db="EMBL/GenBank/DDBJ databases">
        <title>Novel species isolated from subtropical streams in China.</title>
        <authorList>
            <person name="Lu H."/>
        </authorList>
    </citation>
    <scope>NUCLEOTIDE SEQUENCE [LARGE SCALE GENOMIC DNA]</scope>
    <source>
        <strain evidence="5 6">FT3S</strain>
    </source>
</reference>
<gene>
    <name evidence="5" type="ORF">H3H36_23040</name>
</gene>
<keyword evidence="6" id="KW-1185">Reference proteome</keyword>
<keyword evidence="1" id="KW-0805">Transcription regulation</keyword>
<dbReference type="EMBL" id="JACEZS010000027">
    <property type="protein sequence ID" value="MBA5608228.1"/>
    <property type="molecule type" value="Genomic_DNA"/>
</dbReference>
<proteinExistence type="predicted"/>
<dbReference type="RefSeq" id="WP_182220404.1">
    <property type="nucleotide sequence ID" value="NZ_JACEZS010000027.1"/>
</dbReference>
<dbReference type="GO" id="GO:0043565">
    <property type="term" value="F:sequence-specific DNA binding"/>
    <property type="evidence" value="ECO:0007669"/>
    <property type="project" value="InterPro"/>
</dbReference>
<sequence>MDTLSRLLAVYPLRTALDVRCHFGAPWVLDHPAAGPGVAPYHLIVRGSATLDCAAGHGVPLQAGDIVVFPHGGAHRLSLGEAGAASPLHVLPGEHSLREVRNGGDGPAADILCGEFHFDAEAGGGPGLLAALPPLLVVRTAGRPDAASLRSLMAMLQSEAEMPRAGSGAVISQLASALFALLIRAWMDQAPTVPGLFALLAGRRLQAALHGMLAQPERAWDLAQLAALCYVSRATFARLFKQTAGATPAEVLARLRMAQAARLLDQGQQVTGSIAEMVGYQSEAAFNRAFKRHYGVGPGAWRKRAQAAIAS</sequence>
<protein>
    <submittedName>
        <fullName evidence="5">Helix-turn-helix transcriptional regulator</fullName>
    </submittedName>
</protein>
<evidence type="ECO:0000256" key="1">
    <source>
        <dbReference type="ARBA" id="ARBA00023015"/>
    </source>
</evidence>
<evidence type="ECO:0000256" key="2">
    <source>
        <dbReference type="ARBA" id="ARBA00023125"/>
    </source>
</evidence>
<dbReference type="SMART" id="SM00342">
    <property type="entry name" value="HTH_ARAC"/>
    <property type="match status" value="1"/>
</dbReference>
<dbReference type="AlphaFoldDB" id="A0A7W2ELS8"/>
<dbReference type="SUPFAM" id="SSF51215">
    <property type="entry name" value="Regulatory protein AraC"/>
    <property type="match status" value="1"/>
</dbReference>
<feature type="domain" description="HTH araC/xylS-type" evidence="4">
    <location>
        <begin position="203"/>
        <end position="304"/>
    </location>
</feature>
<keyword evidence="3" id="KW-0804">Transcription</keyword>
<dbReference type="Pfam" id="PF12852">
    <property type="entry name" value="Cupin_6"/>
    <property type="match status" value="1"/>
</dbReference>